<dbReference type="Proteomes" id="UP000729290">
    <property type="component" value="Unassembled WGS sequence"/>
</dbReference>
<organism evidence="2 3">
    <name type="scientific">Anaerotignum lactatifermentans</name>
    <dbReference type="NCBI Taxonomy" id="160404"/>
    <lineage>
        <taxon>Bacteria</taxon>
        <taxon>Bacillati</taxon>
        <taxon>Bacillota</taxon>
        <taxon>Clostridia</taxon>
        <taxon>Lachnospirales</taxon>
        <taxon>Anaerotignaceae</taxon>
        <taxon>Anaerotignum</taxon>
    </lineage>
</organism>
<protein>
    <recommendedName>
        <fullName evidence="4">Conjugal transfer protein</fullName>
    </recommendedName>
</protein>
<accession>A0ABS2G7C5</accession>
<reference evidence="2 3" key="1">
    <citation type="journal article" date="2021" name="Sci. Rep.">
        <title>The distribution of antibiotic resistance genes in chicken gut microbiota commensals.</title>
        <authorList>
            <person name="Juricova H."/>
            <person name="Matiasovicova J."/>
            <person name="Kubasova T."/>
            <person name="Cejkova D."/>
            <person name="Rychlik I."/>
        </authorList>
    </citation>
    <scope>NUCLEOTIDE SEQUENCE [LARGE SCALE GENOMIC DNA]</scope>
    <source>
        <strain evidence="2 3">An431b</strain>
    </source>
</reference>
<keyword evidence="1" id="KW-0472">Membrane</keyword>
<sequence>MKWMVLFSDWLGRTEFFGIDLGFWVGMAAVLLLVFLMNMAAWRRGPKKE</sequence>
<evidence type="ECO:0008006" key="4">
    <source>
        <dbReference type="Google" id="ProtNLM"/>
    </source>
</evidence>
<keyword evidence="1" id="KW-1133">Transmembrane helix</keyword>
<name>A0ABS2G7C5_9FIRM</name>
<evidence type="ECO:0000313" key="2">
    <source>
        <dbReference type="EMBL" id="MBM6877374.1"/>
    </source>
</evidence>
<evidence type="ECO:0000256" key="1">
    <source>
        <dbReference type="SAM" id="Phobius"/>
    </source>
</evidence>
<keyword evidence="3" id="KW-1185">Reference proteome</keyword>
<proteinExistence type="predicted"/>
<keyword evidence="1" id="KW-0812">Transmembrane</keyword>
<evidence type="ECO:0000313" key="3">
    <source>
        <dbReference type="Proteomes" id="UP000729290"/>
    </source>
</evidence>
<dbReference type="EMBL" id="JACSNV010000004">
    <property type="protein sequence ID" value="MBM6877374.1"/>
    <property type="molecule type" value="Genomic_DNA"/>
</dbReference>
<feature type="transmembrane region" description="Helical" evidence="1">
    <location>
        <begin position="21"/>
        <end position="42"/>
    </location>
</feature>
<gene>
    <name evidence="2" type="ORF">H9X83_04255</name>
</gene>
<dbReference type="RefSeq" id="WP_205133380.1">
    <property type="nucleotide sequence ID" value="NZ_JACSNT010000005.1"/>
</dbReference>
<comment type="caution">
    <text evidence="2">The sequence shown here is derived from an EMBL/GenBank/DDBJ whole genome shotgun (WGS) entry which is preliminary data.</text>
</comment>